<proteinExistence type="predicted"/>
<name>A0A6H1ZGB5_9ZZZZ</name>
<gene>
    <name evidence="1" type="ORF">TM448A00446_0019</name>
    <name evidence="2" type="ORF">TM448B00242_0012</name>
</gene>
<protein>
    <submittedName>
        <fullName evidence="1">Uncharacterized protein</fullName>
    </submittedName>
</protein>
<sequence length="84" mass="9314">MAETIPFSVGASPDMVDLSIQDMWVQTKPEGYDYYKNYVNVETGITDYYTKDSRLSGMGEASRILDGASITAESPIQGFDFTKV</sequence>
<reference evidence="1" key="1">
    <citation type="submission" date="2020-03" db="EMBL/GenBank/DDBJ databases">
        <title>The deep terrestrial virosphere.</title>
        <authorList>
            <person name="Holmfeldt K."/>
            <person name="Nilsson E."/>
            <person name="Simone D."/>
            <person name="Lopez-Fernandez M."/>
            <person name="Wu X."/>
            <person name="de Brujin I."/>
            <person name="Lundin D."/>
            <person name="Andersson A."/>
            <person name="Bertilsson S."/>
            <person name="Dopson M."/>
        </authorList>
    </citation>
    <scope>NUCLEOTIDE SEQUENCE</scope>
    <source>
        <strain evidence="1">TM448A00446</strain>
        <strain evidence="2">TM448B00242</strain>
    </source>
</reference>
<accession>A0A6H1ZGB5</accession>
<dbReference type="EMBL" id="MT144013">
    <property type="protein sequence ID" value="QJA46512.1"/>
    <property type="molecule type" value="Genomic_DNA"/>
</dbReference>
<dbReference type="AlphaFoldDB" id="A0A6H1ZGB5"/>
<evidence type="ECO:0000313" key="1">
    <source>
        <dbReference type="EMBL" id="QJA46512.1"/>
    </source>
</evidence>
<organism evidence="1">
    <name type="scientific">viral metagenome</name>
    <dbReference type="NCBI Taxonomy" id="1070528"/>
    <lineage>
        <taxon>unclassified sequences</taxon>
        <taxon>metagenomes</taxon>
        <taxon>organismal metagenomes</taxon>
    </lineage>
</organism>
<evidence type="ECO:0000313" key="2">
    <source>
        <dbReference type="EMBL" id="QJH94538.1"/>
    </source>
</evidence>
<dbReference type="EMBL" id="MT144602">
    <property type="protein sequence ID" value="QJH94538.1"/>
    <property type="molecule type" value="Genomic_DNA"/>
</dbReference>